<feature type="compositionally biased region" description="Basic and acidic residues" evidence="1">
    <location>
        <begin position="357"/>
        <end position="366"/>
    </location>
</feature>
<reference evidence="2" key="1">
    <citation type="submission" date="2021-02" db="EMBL/GenBank/DDBJ databases">
        <authorList>
            <person name="Dougan E. K."/>
            <person name="Rhodes N."/>
            <person name="Thang M."/>
            <person name="Chan C."/>
        </authorList>
    </citation>
    <scope>NUCLEOTIDE SEQUENCE</scope>
</reference>
<feature type="compositionally biased region" description="Polar residues" evidence="1">
    <location>
        <begin position="174"/>
        <end position="189"/>
    </location>
</feature>
<comment type="caution">
    <text evidence="2">The sequence shown here is derived from an EMBL/GenBank/DDBJ whole genome shotgun (WGS) entry which is preliminary data.</text>
</comment>
<feature type="compositionally biased region" description="Basic and acidic residues" evidence="1">
    <location>
        <begin position="128"/>
        <end position="137"/>
    </location>
</feature>
<feature type="compositionally biased region" description="Basic and acidic residues" evidence="1">
    <location>
        <begin position="190"/>
        <end position="200"/>
    </location>
</feature>
<dbReference type="AlphaFoldDB" id="A0A813KC37"/>
<evidence type="ECO:0000256" key="1">
    <source>
        <dbReference type="SAM" id="MobiDB-lite"/>
    </source>
</evidence>
<feature type="compositionally biased region" description="Polar residues" evidence="1">
    <location>
        <begin position="201"/>
        <end position="212"/>
    </location>
</feature>
<proteinExistence type="predicted"/>
<gene>
    <name evidence="2" type="ORF">PGLA2088_LOCUS31234</name>
</gene>
<accession>A0A813KC37</accession>
<name>A0A813KC37_POLGL</name>
<evidence type="ECO:0000313" key="2">
    <source>
        <dbReference type="EMBL" id="CAE8699609.1"/>
    </source>
</evidence>
<evidence type="ECO:0000313" key="3">
    <source>
        <dbReference type="Proteomes" id="UP000626109"/>
    </source>
</evidence>
<protein>
    <submittedName>
        <fullName evidence="2">Uncharacterized protein</fullName>
    </submittedName>
</protein>
<dbReference type="Proteomes" id="UP000626109">
    <property type="component" value="Unassembled WGS sequence"/>
</dbReference>
<dbReference type="EMBL" id="CAJNNW010029240">
    <property type="protein sequence ID" value="CAE8699609.1"/>
    <property type="molecule type" value="Genomic_DNA"/>
</dbReference>
<organism evidence="2 3">
    <name type="scientific">Polarella glacialis</name>
    <name type="common">Dinoflagellate</name>
    <dbReference type="NCBI Taxonomy" id="89957"/>
    <lineage>
        <taxon>Eukaryota</taxon>
        <taxon>Sar</taxon>
        <taxon>Alveolata</taxon>
        <taxon>Dinophyceae</taxon>
        <taxon>Suessiales</taxon>
        <taxon>Suessiaceae</taxon>
        <taxon>Polarella</taxon>
    </lineage>
</organism>
<feature type="compositionally biased region" description="Polar residues" evidence="1">
    <location>
        <begin position="326"/>
        <end position="337"/>
    </location>
</feature>
<feature type="compositionally biased region" description="Polar residues" evidence="1">
    <location>
        <begin position="305"/>
        <end position="319"/>
    </location>
</feature>
<sequence length="366" mass="38829">TASEVRRQISSAADVCCASLIEELRVAMERRLQETKADLLEHMNSELAAILQECAKLENSISRFDSGLAEVVARHSVEGTSALGSRSRLGSRYEGGAAARERRARSAEDLDPGERDSAAWPWEASPADCKEHRDPGEGRLGTPPAVEEASAKAGKSELPSTASSLPHQRRPSLEGSQAQLRVSLTPDSDNSWKEANRWKEAQSQTPDSDNSSGQGGLHLAGRAASTASEDAPARSRVASSLGSQGLDSCDSRFSDAAVTALARKVSELEFLFHASLEQAPSQGGGALTMLCEGEPGPPRDELDSVQGQHWQHQQLSPASPTFGVSAPSQVTSSTPRGWSSFGASVKRPSLDAQARQAEADSSRPGH</sequence>
<feature type="non-terminal residue" evidence="2">
    <location>
        <position position="366"/>
    </location>
</feature>
<feature type="compositionally biased region" description="Low complexity" evidence="1">
    <location>
        <begin position="83"/>
        <end position="98"/>
    </location>
</feature>
<feature type="region of interest" description="Disordered" evidence="1">
    <location>
        <begin position="80"/>
        <end position="249"/>
    </location>
</feature>
<feature type="compositionally biased region" description="Polar residues" evidence="1">
    <location>
        <begin position="237"/>
        <end position="246"/>
    </location>
</feature>
<feature type="region of interest" description="Disordered" evidence="1">
    <location>
        <begin position="292"/>
        <end position="366"/>
    </location>
</feature>
<feature type="compositionally biased region" description="Basic and acidic residues" evidence="1">
    <location>
        <begin position="99"/>
        <end position="117"/>
    </location>
</feature>